<protein>
    <submittedName>
        <fullName evidence="2">Uncharacterized protein</fullName>
    </submittedName>
</protein>
<accession>A0A4R6Q8P3</accession>
<sequence length="175" mass="19387">MSVKRETKQKQIKTLEILLILTGIAGILIIGGYAYLSFHSSILASADGTHRDSMYGTTIVLFASVIAAAYSLINFKNLLQLDKDGLATKYTRNVLIAKASVFNTSSQGIMVANIFTLVYWLIYTSVLDIRYYVADGNKLVDLTTFNYAWEGAMILSVVLSIFTVKAAHTLSKKWK</sequence>
<feature type="transmembrane region" description="Helical" evidence="1">
    <location>
        <begin position="147"/>
        <end position="167"/>
    </location>
</feature>
<feature type="transmembrane region" description="Helical" evidence="1">
    <location>
        <begin position="108"/>
        <end position="127"/>
    </location>
</feature>
<dbReference type="EMBL" id="SNXO01000005">
    <property type="protein sequence ID" value="TDP58954.1"/>
    <property type="molecule type" value="Genomic_DNA"/>
</dbReference>
<keyword evidence="3" id="KW-1185">Reference proteome</keyword>
<evidence type="ECO:0000313" key="2">
    <source>
        <dbReference type="EMBL" id="TDP58954.1"/>
    </source>
</evidence>
<comment type="caution">
    <text evidence="2">The sequence shown here is derived from an EMBL/GenBank/DDBJ whole genome shotgun (WGS) entry which is preliminary data.</text>
</comment>
<dbReference type="Proteomes" id="UP000295500">
    <property type="component" value="Unassembled WGS sequence"/>
</dbReference>
<evidence type="ECO:0000256" key="1">
    <source>
        <dbReference type="SAM" id="Phobius"/>
    </source>
</evidence>
<keyword evidence="1" id="KW-0472">Membrane</keyword>
<keyword evidence="1" id="KW-1133">Transmembrane helix</keyword>
<keyword evidence="1" id="KW-0812">Transmembrane</keyword>
<dbReference type="AlphaFoldDB" id="A0A4R6Q8P3"/>
<feature type="transmembrane region" description="Helical" evidence="1">
    <location>
        <begin position="54"/>
        <end position="73"/>
    </location>
</feature>
<feature type="transmembrane region" description="Helical" evidence="1">
    <location>
        <begin position="12"/>
        <end position="34"/>
    </location>
</feature>
<dbReference type="OrthoDB" id="9851430at2"/>
<reference evidence="2 3" key="1">
    <citation type="submission" date="2019-03" db="EMBL/GenBank/DDBJ databases">
        <title>Genomic Encyclopedia of Type Strains, Phase IV (KMG-IV): sequencing the most valuable type-strain genomes for metagenomic binning, comparative biology and taxonomic classification.</title>
        <authorList>
            <person name="Goeker M."/>
        </authorList>
    </citation>
    <scope>NUCLEOTIDE SEQUENCE [LARGE SCALE GENOMIC DNA]</scope>
    <source>
        <strain evidence="2 3">DSM 28287</strain>
    </source>
</reference>
<gene>
    <name evidence="2" type="ORF">EV211_10524</name>
</gene>
<proteinExistence type="predicted"/>
<dbReference type="RefSeq" id="WP_133527778.1">
    <property type="nucleotide sequence ID" value="NZ_SNXO01000005.1"/>
</dbReference>
<evidence type="ECO:0000313" key="3">
    <source>
        <dbReference type="Proteomes" id="UP000295500"/>
    </source>
</evidence>
<organism evidence="2 3">
    <name type="scientific">Aminicella lysinilytica</name>
    <dbReference type="NCBI Taxonomy" id="433323"/>
    <lineage>
        <taxon>Bacteria</taxon>
        <taxon>Bacillati</taxon>
        <taxon>Bacillota</taxon>
        <taxon>Clostridia</taxon>
        <taxon>Peptostreptococcales</taxon>
        <taxon>Anaerovoracaceae</taxon>
        <taxon>Aminicella</taxon>
    </lineage>
</organism>
<name>A0A4R6Q8P3_9FIRM</name>